<dbReference type="Proteomes" id="UP001497525">
    <property type="component" value="Unassembled WGS sequence"/>
</dbReference>
<dbReference type="EMBL" id="CAXLJL010000323">
    <property type="protein sequence ID" value="CAL5136463.1"/>
    <property type="molecule type" value="Genomic_DNA"/>
</dbReference>
<comment type="caution">
    <text evidence="1">The sequence shown here is derived from an EMBL/GenBank/DDBJ whole genome shotgun (WGS) entry which is preliminary data.</text>
</comment>
<proteinExistence type="predicted"/>
<organism evidence="1 2">
    <name type="scientific">Calicophoron daubneyi</name>
    <name type="common">Rumen fluke</name>
    <name type="synonym">Paramphistomum daubneyi</name>
    <dbReference type="NCBI Taxonomy" id="300641"/>
    <lineage>
        <taxon>Eukaryota</taxon>
        <taxon>Metazoa</taxon>
        <taxon>Spiralia</taxon>
        <taxon>Lophotrochozoa</taxon>
        <taxon>Platyhelminthes</taxon>
        <taxon>Trematoda</taxon>
        <taxon>Digenea</taxon>
        <taxon>Plagiorchiida</taxon>
        <taxon>Pronocephalata</taxon>
        <taxon>Paramphistomoidea</taxon>
        <taxon>Paramphistomidae</taxon>
        <taxon>Calicophoron</taxon>
    </lineage>
</organism>
<reference evidence="1" key="1">
    <citation type="submission" date="2024-06" db="EMBL/GenBank/DDBJ databases">
        <authorList>
            <person name="Liu X."/>
            <person name="Lenzi L."/>
            <person name="Haldenby T S."/>
            <person name="Uol C."/>
        </authorList>
    </citation>
    <scope>NUCLEOTIDE SEQUENCE</scope>
</reference>
<sequence length="497" mass="56840">MPHRKTGCKFSADYRTRFNKNNNRACTGLSNTWREGTEGEKISRINVNVPEPNEVTAGESTSKSLKLHGCQLYKIEDGSFQNQSEIKLVKVDSQGFGKTVNSLKFCHPTIDDDDNKATEIRFDFKPERRDSKKRSYHRDRHRPNYLRGGADSSLITLKPVGAISGEFVILAAANEERCKSAQSYGRRQSIYNKVKRQKLFRREMRELRSKRMLDEMLYEMTEPLPEYDESELHCWLPPEDFYDYFEPNMFATEDMELQTFSEGTTCIWDTAARNRSQIVERAFWPQRQQASSARGIFCESGGLAPWEWWNVCADSESAWPKAAVLDLAYLTFKTLVHLIYQELSPTEFSLNMRLLPISAPSTDLMVSAENKERSMMKIDNFISLDGEFSKVRHRHVKSMKISKRAGKILSRDVGHNSLLELLPVAGAQKSHEKIASKSYHGGTTPLIIELDSTDEEVEDITKTSIQTKPNEKLTKMDADEVIDVGDDDWVVVSSDEL</sequence>
<protein>
    <submittedName>
        <fullName evidence="1">Uncharacterized protein</fullName>
    </submittedName>
</protein>
<dbReference type="AlphaFoldDB" id="A0AAV2TG93"/>
<evidence type="ECO:0000313" key="2">
    <source>
        <dbReference type="Proteomes" id="UP001497525"/>
    </source>
</evidence>
<evidence type="ECO:0000313" key="1">
    <source>
        <dbReference type="EMBL" id="CAL5136463.1"/>
    </source>
</evidence>
<name>A0AAV2TG93_CALDB</name>
<gene>
    <name evidence="1" type="ORF">CDAUBV1_LOCUS10552</name>
</gene>
<accession>A0AAV2TG93</accession>